<dbReference type="InterPro" id="IPR019888">
    <property type="entry name" value="Tscrpt_reg_AsnC-like"/>
</dbReference>
<comment type="caution">
    <text evidence="5">The sequence shown here is derived from an EMBL/GenBank/DDBJ whole genome shotgun (WGS) entry which is preliminary data.</text>
</comment>
<dbReference type="PRINTS" id="PR00033">
    <property type="entry name" value="HTHASNC"/>
</dbReference>
<proteinExistence type="predicted"/>
<dbReference type="GO" id="GO:0043200">
    <property type="term" value="P:response to amino acid"/>
    <property type="evidence" value="ECO:0007669"/>
    <property type="project" value="TreeGrafter"/>
</dbReference>
<evidence type="ECO:0000256" key="2">
    <source>
        <dbReference type="ARBA" id="ARBA00023125"/>
    </source>
</evidence>
<dbReference type="InterPro" id="IPR019887">
    <property type="entry name" value="Tscrpt_reg_AsnC/Lrp_C"/>
</dbReference>
<evidence type="ECO:0000259" key="4">
    <source>
        <dbReference type="PROSITE" id="PS50956"/>
    </source>
</evidence>
<sequence length="183" mass="21207">MAKELVMAENQAQPSTEWLENEKVKRILREYLDETDYRIYKELNRDGRISDTELGDRVGLSRTAARRRRKKLQNEGLVDVLGVLVLQEANLAYADAFVTLNSDLSQDDFDEFIAEVAGEELIYEIDEYMGEYDLLLRVWHASLSDIKSYLRNKLQAYDVVESYDTVPVTKTHKAWHKVLSNGQ</sequence>
<dbReference type="GO" id="GO:0043565">
    <property type="term" value="F:sequence-specific DNA binding"/>
    <property type="evidence" value="ECO:0007669"/>
    <property type="project" value="InterPro"/>
</dbReference>
<evidence type="ECO:0000313" key="6">
    <source>
        <dbReference type="Proteomes" id="UP000011603"/>
    </source>
</evidence>
<dbReference type="Pfam" id="PF13404">
    <property type="entry name" value="HTH_AsnC-type"/>
    <property type="match status" value="1"/>
</dbReference>
<keyword evidence="3" id="KW-0804">Transcription</keyword>
<dbReference type="Gene3D" id="3.30.70.920">
    <property type="match status" value="1"/>
</dbReference>
<evidence type="ECO:0000313" key="5">
    <source>
        <dbReference type="EMBL" id="EMA05179.1"/>
    </source>
</evidence>
<dbReference type="InterPro" id="IPR036388">
    <property type="entry name" value="WH-like_DNA-bd_sf"/>
</dbReference>
<dbReference type="PANTHER" id="PTHR30154:SF34">
    <property type="entry name" value="TRANSCRIPTIONAL REGULATOR AZLB"/>
    <property type="match status" value="1"/>
</dbReference>
<name>M0JAY0_HALMT</name>
<dbReference type="SMART" id="SM00344">
    <property type="entry name" value="HTH_ASNC"/>
    <property type="match status" value="1"/>
</dbReference>
<keyword evidence="1" id="KW-0805">Transcription regulation</keyword>
<dbReference type="EMBL" id="AOLO01000001">
    <property type="protein sequence ID" value="EMA05179.1"/>
    <property type="molecule type" value="Genomic_DNA"/>
</dbReference>
<dbReference type="SUPFAM" id="SSF54909">
    <property type="entry name" value="Dimeric alpha+beta barrel"/>
    <property type="match status" value="1"/>
</dbReference>
<reference evidence="5 6" key="1">
    <citation type="journal article" date="2014" name="PLoS Genet.">
        <title>Phylogenetically driven sequencing of extremely halophilic archaea reveals strategies for static and dynamic osmo-response.</title>
        <authorList>
            <person name="Becker E.A."/>
            <person name="Seitzer P.M."/>
            <person name="Tritt A."/>
            <person name="Larsen D."/>
            <person name="Krusor M."/>
            <person name="Yao A.I."/>
            <person name="Wu D."/>
            <person name="Madern D."/>
            <person name="Eisen J.A."/>
            <person name="Darling A.E."/>
            <person name="Facciotti M.T."/>
        </authorList>
    </citation>
    <scope>NUCLEOTIDE SEQUENCE [LARGE SCALE GENOMIC DNA]</scope>
    <source>
        <strain evidence="6">ATCC 33500 / DSM 1411 / JCM 8866 / NBRC 14739 / NCIMB 2177 / R-4</strain>
    </source>
</reference>
<gene>
    <name evidence="5" type="ORF">C439_00230</name>
</gene>
<dbReference type="InterPro" id="IPR036390">
    <property type="entry name" value="WH_DNA-bd_sf"/>
</dbReference>
<protein>
    <submittedName>
        <fullName evidence="5">Lrp/AsnC family transcription regulator</fullName>
    </submittedName>
</protein>
<keyword evidence="2" id="KW-0238">DNA-binding</keyword>
<evidence type="ECO:0000256" key="1">
    <source>
        <dbReference type="ARBA" id="ARBA00023015"/>
    </source>
</evidence>
<dbReference type="AlphaFoldDB" id="M0JAY0"/>
<dbReference type="InterPro" id="IPR011008">
    <property type="entry name" value="Dimeric_a/b-barrel"/>
</dbReference>
<dbReference type="InterPro" id="IPR000485">
    <property type="entry name" value="AsnC-type_HTH_dom"/>
</dbReference>
<accession>M0JAY0</accession>
<dbReference type="SUPFAM" id="SSF46785">
    <property type="entry name" value="Winged helix' DNA-binding domain"/>
    <property type="match status" value="1"/>
</dbReference>
<dbReference type="GO" id="GO:0005829">
    <property type="term" value="C:cytosol"/>
    <property type="evidence" value="ECO:0007669"/>
    <property type="project" value="TreeGrafter"/>
</dbReference>
<dbReference type="Gene3D" id="1.10.10.10">
    <property type="entry name" value="Winged helix-like DNA-binding domain superfamily/Winged helix DNA-binding domain"/>
    <property type="match status" value="1"/>
</dbReference>
<dbReference type="Pfam" id="PF01037">
    <property type="entry name" value="AsnC_trans_reg"/>
    <property type="match status" value="1"/>
</dbReference>
<keyword evidence="6" id="KW-1185">Reference proteome</keyword>
<feature type="domain" description="HTH asnC-type" evidence="4">
    <location>
        <begin position="32"/>
        <end position="76"/>
    </location>
</feature>
<dbReference type="Proteomes" id="UP000011603">
    <property type="component" value="Unassembled WGS sequence"/>
</dbReference>
<organism evidence="5 6">
    <name type="scientific">Haloferax mediterranei (strain ATCC 33500 / DSM 1411 / JCM 8866 / NBRC 14739 / NCIMB 2177 / R-4)</name>
    <name type="common">Halobacterium mediterranei</name>
    <dbReference type="NCBI Taxonomy" id="523841"/>
    <lineage>
        <taxon>Archaea</taxon>
        <taxon>Methanobacteriati</taxon>
        <taxon>Methanobacteriota</taxon>
        <taxon>Stenosarchaea group</taxon>
        <taxon>Halobacteria</taxon>
        <taxon>Halobacteriales</taxon>
        <taxon>Haloferacaceae</taxon>
        <taxon>Haloferax</taxon>
    </lineage>
</organism>
<dbReference type="PATRIC" id="fig|523841.21.peg.44"/>
<evidence type="ECO:0000256" key="3">
    <source>
        <dbReference type="ARBA" id="ARBA00023163"/>
    </source>
</evidence>
<dbReference type="PROSITE" id="PS50956">
    <property type="entry name" value="HTH_ASNC_2"/>
    <property type="match status" value="1"/>
</dbReference>
<dbReference type="PANTHER" id="PTHR30154">
    <property type="entry name" value="LEUCINE-RESPONSIVE REGULATORY PROTEIN"/>
    <property type="match status" value="1"/>
</dbReference>